<comment type="similarity">
    <text evidence="2">Belongs to the major facilitator superfamily. Nitrate/nitrite porter (TC 2.A.1.8) family.</text>
</comment>
<evidence type="ECO:0000256" key="7">
    <source>
        <dbReference type="SAM" id="Phobius"/>
    </source>
</evidence>
<feature type="transmembrane region" description="Helical" evidence="7">
    <location>
        <begin position="423"/>
        <end position="447"/>
    </location>
</feature>
<feature type="transmembrane region" description="Helical" evidence="7">
    <location>
        <begin position="132"/>
        <end position="153"/>
    </location>
</feature>
<evidence type="ECO:0000259" key="8">
    <source>
        <dbReference type="PROSITE" id="PS50850"/>
    </source>
</evidence>
<dbReference type="InterPro" id="IPR036259">
    <property type="entry name" value="MFS_trans_sf"/>
</dbReference>
<feature type="domain" description="Major facilitator superfamily (MFS) profile" evidence="8">
    <location>
        <begin position="42"/>
        <end position="511"/>
    </location>
</feature>
<organism evidence="9 10">
    <name type="scientific">Gonapodya prolifera (strain JEL478)</name>
    <name type="common">Monoblepharis prolifera</name>
    <dbReference type="NCBI Taxonomy" id="1344416"/>
    <lineage>
        <taxon>Eukaryota</taxon>
        <taxon>Fungi</taxon>
        <taxon>Fungi incertae sedis</taxon>
        <taxon>Chytridiomycota</taxon>
        <taxon>Chytridiomycota incertae sedis</taxon>
        <taxon>Monoblepharidomycetes</taxon>
        <taxon>Monoblepharidales</taxon>
        <taxon>Gonapodyaceae</taxon>
        <taxon>Gonapodya</taxon>
    </lineage>
</organism>
<name>A0A139ATJ7_GONPJ</name>
<feature type="transmembrane region" description="Helical" evidence="7">
    <location>
        <begin position="165"/>
        <end position="184"/>
    </location>
</feature>
<dbReference type="Proteomes" id="UP000070544">
    <property type="component" value="Unassembled WGS sequence"/>
</dbReference>
<keyword evidence="10" id="KW-1185">Reference proteome</keyword>
<sequence length="522" mass="55419">MKIPISVDKRVYFGSARELETDDTGKATEINLASFRRIHMRSFFLATLGFFSAFTGWFAITAIMPSIKSDTGITDASASTSDVTNVLSTVIFRFFVGPLVDAIGARRVMSTLLVVGSIPLMCAGFVNSGTGLIATRFFVGILGAVFVPCQYWTQSLFSSNVIGSANALSAGWGNLGAGVTYLLTPQVYNAFQAAGVPTHYTWRVTLLVPAVFCIFVAVLVFFLGDDKPLKPRPDSTATDVEFGDRTMSDVSLFHAETLVNDAKDAPAPAKDSSASEKSVPTTVVVTSDGPAQSKTMWQNIIEFAKLAVSPPVLVLMLMYACSFGVELSVDSKLGGYLSKHFIKPDCNPSTDATQCQYISQSTAGLLGSTFGLLNLFSRACGGIASDYFASKTANPLVGRMGVQLVILLLNGVALVGFSFMDSIAPAMVVLVVFSLLTEAACGSTYALVPFVDPLRKGTVSGMVGAGGNIGGAIFNVIFAANLDHPSRGFLIMGIVVLVGSLSTLVLKIQNVGGWMIFNWRSK</sequence>
<dbReference type="Gene3D" id="1.20.1250.20">
    <property type="entry name" value="MFS general substrate transporter like domains"/>
    <property type="match status" value="2"/>
</dbReference>
<proteinExistence type="inferred from homology"/>
<dbReference type="GO" id="GO:0042128">
    <property type="term" value="P:nitrate assimilation"/>
    <property type="evidence" value="ECO:0007669"/>
    <property type="project" value="UniProtKB-KW"/>
</dbReference>
<protein>
    <submittedName>
        <fullName evidence="9">MFS general substrate transporter</fullName>
    </submittedName>
</protein>
<evidence type="ECO:0000313" key="9">
    <source>
        <dbReference type="EMBL" id="KXS20039.1"/>
    </source>
</evidence>
<dbReference type="SUPFAM" id="SSF103473">
    <property type="entry name" value="MFS general substrate transporter"/>
    <property type="match status" value="1"/>
</dbReference>
<evidence type="ECO:0000256" key="6">
    <source>
        <dbReference type="ARBA" id="ARBA00023136"/>
    </source>
</evidence>
<dbReference type="PANTHER" id="PTHR23515">
    <property type="entry name" value="HIGH-AFFINITY NITRATE TRANSPORTER 2.3"/>
    <property type="match status" value="1"/>
</dbReference>
<evidence type="ECO:0000256" key="2">
    <source>
        <dbReference type="ARBA" id="ARBA00008432"/>
    </source>
</evidence>
<feature type="transmembrane region" description="Helical" evidence="7">
    <location>
        <begin position="488"/>
        <end position="506"/>
    </location>
</feature>
<dbReference type="InterPro" id="IPR044772">
    <property type="entry name" value="NO3_transporter"/>
</dbReference>
<comment type="subcellular location">
    <subcellularLocation>
        <location evidence="1">Membrane</location>
        <topology evidence="1">Multi-pass membrane protein</topology>
    </subcellularLocation>
</comment>
<feature type="transmembrane region" description="Helical" evidence="7">
    <location>
        <begin position="204"/>
        <end position="223"/>
    </location>
</feature>
<dbReference type="GO" id="GO:0016020">
    <property type="term" value="C:membrane"/>
    <property type="evidence" value="ECO:0007669"/>
    <property type="project" value="UniProtKB-SubCell"/>
</dbReference>
<dbReference type="OrthoDB" id="434240at2759"/>
<evidence type="ECO:0000256" key="4">
    <source>
        <dbReference type="ARBA" id="ARBA00022989"/>
    </source>
</evidence>
<dbReference type="GO" id="GO:0015112">
    <property type="term" value="F:nitrate transmembrane transporter activity"/>
    <property type="evidence" value="ECO:0007669"/>
    <property type="project" value="InterPro"/>
</dbReference>
<dbReference type="STRING" id="1344416.A0A139ATJ7"/>
<evidence type="ECO:0000313" key="10">
    <source>
        <dbReference type="Proteomes" id="UP000070544"/>
    </source>
</evidence>
<feature type="transmembrane region" description="Helical" evidence="7">
    <location>
        <begin position="108"/>
        <end position="126"/>
    </location>
</feature>
<evidence type="ECO:0000256" key="1">
    <source>
        <dbReference type="ARBA" id="ARBA00004141"/>
    </source>
</evidence>
<dbReference type="EMBL" id="KQ965736">
    <property type="protein sequence ID" value="KXS20039.1"/>
    <property type="molecule type" value="Genomic_DNA"/>
</dbReference>
<reference evidence="9 10" key="1">
    <citation type="journal article" date="2015" name="Genome Biol. Evol.">
        <title>Phylogenomic analyses indicate that early fungi evolved digesting cell walls of algal ancestors of land plants.</title>
        <authorList>
            <person name="Chang Y."/>
            <person name="Wang S."/>
            <person name="Sekimoto S."/>
            <person name="Aerts A.L."/>
            <person name="Choi C."/>
            <person name="Clum A."/>
            <person name="LaButti K.M."/>
            <person name="Lindquist E.A."/>
            <person name="Yee Ngan C."/>
            <person name="Ohm R.A."/>
            <person name="Salamov A.A."/>
            <person name="Grigoriev I.V."/>
            <person name="Spatafora J.W."/>
            <person name="Berbee M.L."/>
        </authorList>
    </citation>
    <scope>NUCLEOTIDE SEQUENCE [LARGE SCALE GENOMIC DNA]</scope>
    <source>
        <strain evidence="9 10">JEL478</strain>
    </source>
</reference>
<feature type="transmembrane region" description="Helical" evidence="7">
    <location>
        <begin position="459"/>
        <end position="482"/>
    </location>
</feature>
<evidence type="ECO:0000256" key="5">
    <source>
        <dbReference type="ARBA" id="ARBA00023063"/>
    </source>
</evidence>
<keyword evidence="4 7" id="KW-1133">Transmembrane helix</keyword>
<dbReference type="InterPro" id="IPR020846">
    <property type="entry name" value="MFS_dom"/>
</dbReference>
<dbReference type="OMA" id="TFWAWNL"/>
<evidence type="ECO:0000256" key="3">
    <source>
        <dbReference type="ARBA" id="ARBA00022692"/>
    </source>
</evidence>
<keyword evidence="3 7" id="KW-0812">Transmembrane</keyword>
<dbReference type="PROSITE" id="PS50850">
    <property type="entry name" value="MFS"/>
    <property type="match status" value="1"/>
</dbReference>
<gene>
    <name evidence="9" type="ORF">M427DRAFT_131472</name>
</gene>
<accession>A0A139ATJ7</accession>
<keyword evidence="5" id="KW-0534">Nitrate assimilation</keyword>
<dbReference type="InterPro" id="IPR011701">
    <property type="entry name" value="MFS"/>
</dbReference>
<feature type="transmembrane region" description="Helical" evidence="7">
    <location>
        <begin position="396"/>
        <end position="417"/>
    </location>
</feature>
<dbReference type="AlphaFoldDB" id="A0A139ATJ7"/>
<feature type="transmembrane region" description="Helical" evidence="7">
    <location>
        <begin position="303"/>
        <end position="325"/>
    </location>
</feature>
<feature type="transmembrane region" description="Helical" evidence="7">
    <location>
        <begin position="43"/>
        <end position="64"/>
    </location>
</feature>
<keyword evidence="6 7" id="KW-0472">Membrane</keyword>
<dbReference type="Pfam" id="PF07690">
    <property type="entry name" value="MFS_1"/>
    <property type="match status" value="1"/>
</dbReference>